<name>A0ABS0FBI7_9FLAO</name>
<dbReference type="Proteomes" id="UP000660070">
    <property type="component" value="Unassembled WGS sequence"/>
</dbReference>
<evidence type="ECO:0000313" key="1">
    <source>
        <dbReference type="EMBL" id="MBF8457042.1"/>
    </source>
</evidence>
<comment type="caution">
    <text evidence="1">The sequence shown here is derived from an EMBL/GenBank/DDBJ whole genome shotgun (WGS) entry which is preliminary data.</text>
</comment>
<keyword evidence="2" id="KW-1185">Reference proteome</keyword>
<organism evidence="1 2">
    <name type="scientific">Kaistella gelatinilytica</name>
    <dbReference type="NCBI Taxonomy" id="2787636"/>
    <lineage>
        <taxon>Bacteria</taxon>
        <taxon>Pseudomonadati</taxon>
        <taxon>Bacteroidota</taxon>
        <taxon>Flavobacteriia</taxon>
        <taxon>Flavobacteriales</taxon>
        <taxon>Weeksellaceae</taxon>
        <taxon>Chryseobacterium group</taxon>
        <taxon>Kaistella</taxon>
    </lineage>
</organism>
<proteinExistence type="predicted"/>
<gene>
    <name evidence="1" type="ORF">IV494_07585</name>
</gene>
<dbReference type="EMBL" id="JADPVI010000002">
    <property type="protein sequence ID" value="MBF8457042.1"/>
    <property type="molecule type" value="Genomic_DNA"/>
</dbReference>
<evidence type="ECO:0000313" key="2">
    <source>
        <dbReference type="Proteomes" id="UP000660070"/>
    </source>
</evidence>
<reference evidence="1 2" key="1">
    <citation type="submission" date="2020-11" db="EMBL/GenBank/DDBJ databases">
        <title>Kaistella gelatinilytica sp. nov., a flavobacterium isolated from Antarctic Soil.</title>
        <authorList>
            <person name="Li J."/>
        </authorList>
    </citation>
    <scope>NUCLEOTIDE SEQUENCE [LARGE SCALE GENOMIC DNA]</scope>
    <source>
        <strain evidence="1 2">G5-32</strain>
    </source>
</reference>
<sequence>MISFPALLDYSKEKTRVLIYTSNPSIAKLVVEVLNFSGKEFDFFLEDGLIKNDNNDFVIFETSDIEKASQFKPTIFFISKEISSEKLDPALRTITPGGILIYPNELETIVEECPHYFRKLPFQSSVFQKNNDQFVLTTEIGSIPLISKDENLVMNFEGIKLLCQQFGVMEEEFYEPTMSFE</sequence>
<dbReference type="RefSeq" id="WP_196079565.1">
    <property type="nucleotide sequence ID" value="NZ_JADPVI010000002.1"/>
</dbReference>
<accession>A0ABS0FBI7</accession>
<protein>
    <submittedName>
        <fullName evidence="1">Uncharacterized protein</fullName>
    </submittedName>
</protein>